<dbReference type="Pfam" id="PF01476">
    <property type="entry name" value="LysM"/>
    <property type="match status" value="1"/>
</dbReference>
<dbReference type="KEGG" id="vg:55813336"/>
<dbReference type="InterPro" id="IPR052196">
    <property type="entry name" value="Bact_Kbp"/>
</dbReference>
<keyword evidence="3" id="KW-1185">Reference proteome</keyword>
<dbReference type="CDD" id="cd00118">
    <property type="entry name" value="LysM"/>
    <property type="match status" value="1"/>
</dbReference>
<dbReference type="GeneID" id="55813336"/>
<feature type="domain" description="LysM" evidence="1">
    <location>
        <begin position="166"/>
        <end position="215"/>
    </location>
</feature>
<organism evidence="2 3">
    <name type="scientific">Arthrobacter phage Vibaki</name>
    <dbReference type="NCBI Taxonomy" id="2593333"/>
    <lineage>
        <taxon>Viruses</taxon>
        <taxon>Duplodnaviria</taxon>
        <taxon>Heunggongvirae</taxon>
        <taxon>Uroviricota</taxon>
        <taxon>Caudoviricetes</taxon>
        <taxon>Berryhillviridae</taxon>
        <taxon>Vibakivirus</taxon>
        <taxon>Vibakivirus vibaki</taxon>
    </lineage>
</organism>
<gene>
    <name evidence="2" type="primary">20</name>
    <name evidence="2" type="ORF">SEA_VIBAKI_20</name>
</gene>
<dbReference type="InterPro" id="IPR036779">
    <property type="entry name" value="LysM_dom_sf"/>
</dbReference>
<accession>A0A514TYY4</accession>
<dbReference type="SMART" id="SM00257">
    <property type="entry name" value="LysM"/>
    <property type="match status" value="1"/>
</dbReference>
<sequence>MVRVLVARTQAAATMAVTTDDGKRYSLYSSPSQFDFGEVARFGQIDREGLKPITRNVGAGLRVMSFTHRVGSRDYQQSIEHALKPLTDLAKNGQRVRFVGGSTQYEQGVWWNIKGLAVKVTQRALDNRISRAELSWDLEEAVDVTTNLIRVIPKRPAPKPAPPAARQHRVVPGDTLWHIAARYLHNGARWPEIFRLNQGQIRNPHWIYPGQVFKIPAR</sequence>
<dbReference type="Proteomes" id="UP000318687">
    <property type="component" value="Segment"/>
</dbReference>
<dbReference type="RefSeq" id="YP_009883997.1">
    <property type="nucleotide sequence ID" value="NC_049465.1"/>
</dbReference>
<name>A0A514TYY4_9CAUD</name>
<dbReference type="PANTHER" id="PTHR34700">
    <property type="entry name" value="POTASSIUM BINDING PROTEIN KBP"/>
    <property type="match status" value="1"/>
</dbReference>
<evidence type="ECO:0000313" key="3">
    <source>
        <dbReference type="Proteomes" id="UP000318687"/>
    </source>
</evidence>
<dbReference type="InterPro" id="IPR018392">
    <property type="entry name" value="LysM"/>
</dbReference>
<reference evidence="2 3" key="1">
    <citation type="submission" date="2019-06" db="EMBL/GenBank/DDBJ databases">
        <authorList>
            <person name="Alexander J."/>
            <person name="Ertsgaard D.J."/>
            <person name="Fields K.L."/>
            <person name="Fields S.B."/>
            <person name="Humphreys H."/>
            <person name="Kinneman J.E."/>
            <person name="Nelson N.D."/>
            <person name="Olakunle E.K."/>
            <person name="Reimer A.C."/>
            <person name="Robertson C."/>
            <person name="Ross G.V."/>
            <person name="Bonilla J.A."/>
            <person name="Klyczek K."/>
            <person name="Garlena R.A."/>
            <person name="Russell D.A."/>
            <person name="Pope W.H."/>
            <person name="Jacobs-Sera D."/>
            <person name="Hatfull G.F."/>
        </authorList>
    </citation>
    <scope>NUCLEOTIDE SEQUENCE [LARGE SCALE GENOMIC DNA]</scope>
</reference>
<dbReference type="PANTHER" id="PTHR34700:SF4">
    <property type="entry name" value="PHAGE-LIKE ELEMENT PBSX PROTEIN XKDP"/>
    <property type="match status" value="1"/>
</dbReference>
<evidence type="ECO:0000313" key="2">
    <source>
        <dbReference type="EMBL" id="QDK01901.1"/>
    </source>
</evidence>
<dbReference type="SUPFAM" id="SSF54106">
    <property type="entry name" value="LysM domain"/>
    <property type="match status" value="1"/>
</dbReference>
<evidence type="ECO:0000259" key="1">
    <source>
        <dbReference type="PROSITE" id="PS51782"/>
    </source>
</evidence>
<dbReference type="Gene3D" id="3.10.350.10">
    <property type="entry name" value="LysM domain"/>
    <property type="match status" value="1"/>
</dbReference>
<protein>
    <recommendedName>
        <fullName evidence="1">LysM domain-containing protein</fullName>
    </recommendedName>
</protein>
<proteinExistence type="predicted"/>
<dbReference type="PROSITE" id="PS51782">
    <property type="entry name" value="LYSM"/>
    <property type="match status" value="1"/>
</dbReference>
<dbReference type="EMBL" id="MN096362">
    <property type="protein sequence ID" value="QDK01901.1"/>
    <property type="molecule type" value="Genomic_DNA"/>
</dbReference>